<feature type="non-terminal residue" evidence="9">
    <location>
        <position position="296"/>
    </location>
</feature>
<organism evidence="9 10">
    <name type="scientific">Scytalidium lignicola</name>
    <name type="common">Hyphomycete</name>
    <dbReference type="NCBI Taxonomy" id="5539"/>
    <lineage>
        <taxon>Eukaryota</taxon>
        <taxon>Fungi</taxon>
        <taxon>Dikarya</taxon>
        <taxon>Ascomycota</taxon>
        <taxon>Pezizomycotina</taxon>
        <taxon>Leotiomycetes</taxon>
        <taxon>Leotiomycetes incertae sedis</taxon>
        <taxon>Scytalidium</taxon>
    </lineage>
</organism>
<proteinExistence type="inferred from homology"/>
<comment type="cofactor">
    <cofactor evidence="1 7">
        <name>Zn(2+)</name>
        <dbReference type="ChEBI" id="CHEBI:29105"/>
    </cofactor>
</comment>
<reference evidence="9 10" key="1">
    <citation type="submission" date="2018-05" db="EMBL/GenBank/DDBJ databases">
        <title>Draft genome sequence of Scytalidium lignicola DSM 105466, a ubiquitous saprotrophic fungus.</title>
        <authorList>
            <person name="Buettner E."/>
            <person name="Gebauer A.M."/>
            <person name="Hofrichter M."/>
            <person name="Liers C."/>
            <person name="Kellner H."/>
        </authorList>
    </citation>
    <scope>NUCLEOTIDE SEQUENCE [LARGE SCALE GENOMIC DNA]</scope>
    <source>
        <strain evidence="9 10">DSM 105466</strain>
    </source>
</reference>
<dbReference type="SUPFAM" id="SSF50129">
    <property type="entry name" value="GroES-like"/>
    <property type="match status" value="1"/>
</dbReference>
<dbReference type="Pfam" id="PF08240">
    <property type="entry name" value="ADH_N"/>
    <property type="match status" value="1"/>
</dbReference>
<dbReference type="SMART" id="SM00829">
    <property type="entry name" value="PKS_ER"/>
    <property type="match status" value="1"/>
</dbReference>
<comment type="caution">
    <text evidence="9">The sequence shown here is derived from an EMBL/GenBank/DDBJ whole genome shotgun (WGS) entry which is preliminary data.</text>
</comment>
<gene>
    <name evidence="9" type="ORF">B7463_g9024</name>
</gene>
<evidence type="ECO:0000256" key="7">
    <source>
        <dbReference type="RuleBase" id="RU361277"/>
    </source>
</evidence>
<dbReference type="InterPro" id="IPR002328">
    <property type="entry name" value="ADH_Zn_CS"/>
</dbReference>
<dbReference type="PROSITE" id="PS00059">
    <property type="entry name" value="ADH_ZINC"/>
    <property type="match status" value="1"/>
</dbReference>
<keyword evidence="10" id="KW-1185">Reference proteome</keyword>
<evidence type="ECO:0000256" key="1">
    <source>
        <dbReference type="ARBA" id="ARBA00001947"/>
    </source>
</evidence>
<keyword evidence="5" id="KW-0560">Oxidoreductase</keyword>
<dbReference type="AlphaFoldDB" id="A0A3E2H1W3"/>
<evidence type="ECO:0000256" key="5">
    <source>
        <dbReference type="ARBA" id="ARBA00023002"/>
    </source>
</evidence>
<evidence type="ECO:0000256" key="4">
    <source>
        <dbReference type="ARBA" id="ARBA00022833"/>
    </source>
</evidence>
<dbReference type="GO" id="GO:0004022">
    <property type="term" value="F:alcohol dehydrogenase (NAD+) activity"/>
    <property type="evidence" value="ECO:0007669"/>
    <property type="project" value="UniProtKB-EC"/>
</dbReference>
<dbReference type="Gene3D" id="3.40.50.720">
    <property type="entry name" value="NAD(P)-binding Rossmann-like Domain"/>
    <property type="match status" value="1"/>
</dbReference>
<protein>
    <recommendedName>
        <fullName evidence="8">Enoyl reductase (ER) domain-containing protein</fullName>
    </recommendedName>
</protein>
<sequence length="296" mass="30868">MAIEIPATASAATLLGPYGEPYQFLQKPVPQPSPGEAIVLLSFSGVCHGDVYSRDGGGPAPTNPIRPLIGGHEGVGNIVALGEKVHDSSFRIGDLVGIAWRTAGIDIPQACCVLCAGVTAFSSLRLMNPKPGEWCTIAGAAGGLGHLAIQYAKTFGLKVVAIDGGQPEKEAFCKEMGADIYIDFAKEGSQLVQKVKTVTNGGSHLVLVFSPHQSSYNDAGEYARFGGQIMAVGIGNCSSNQTGTKDDIIEALKLSVSGQVNCNVEVMKLGELNEALDKLQQGKVLGKIVVDLKSST</sequence>
<dbReference type="InterPro" id="IPR036291">
    <property type="entry name" value="NAD(P)-bd_dom_sf"/>
</dbReference>
<dbReference type="InterPro" id="IPR020843">
    <property type="entry name" value="ER"/>
</dbReference>
<dbReference type="InterPro" id="IPR011032">
    <property type="entry name" value="GroES-like_sf"/>
</dbReference>
<evidence type="ECO:0000313" key="9">
    <source>
        <dbReference type="EMBL" id="RFU27321.1"/>
    </source>
</evidence>
<feature type="domain" description="Enoyl reductase (ER)" evidence="8">
    <location>
        <begin position="19"/>
        <end position="290"/>
    </location>
</feature>
<evidence type="ECO:0000313" key="10">
    <source>
        <dbReference type="Proteomes" id="UP000258309"/>
    </source>
</evidence>
<dbReference type="OrthoDB" id="1560166at2759"/>
<dbReference type="InterPro" id="IPR013154">
    <property type="entry name" value="ADH-like_N"/>
</dbReference>
<keyword evidence="3 7" id="KW-0479">Metal-binding</keyword>
<accession>A0A3E2H1W3</accession>
<dbReference type="Proteomes" id="UP000258309">
    <property type="component" value="Unassembled WGS sequence"/>
</dbReference>
<keyword evidence="4 7" id="KW-0862">Zinc</keyword>
<dbReference type="PANTHER" id="PTHR42940">
    <property type="entry name" value="ALCOHOL DEHYDROGENASE 1-RELATED"/>
    <property type="match status" value="1"/>
</dbReference>
<dbReference type="Gene3D" id="3.90.180.10">
    <property type="entry name" value="Medium-chain alcohol dehydrogenases, catalytic domain"/>
    <property type="match status" value="2"/>
</dbReference>
<evidence type="ECO:0000256" key="3">
    <source>
        <dbReference type="ARBA" id="ARBA00022723"/>
    </source>
</evidence>
<evidence type="ECO:0000259" key="8">
    <source>
        <dbReference type="SMART" id="SM00829"/>
    </source>
</evidence>
<dbReference type="STRING" id="5539.A0A3E2H1W3"/>
<dbReference type="GO" id="GO:0008270">
    <property type="term" value="F:zinc ion binding"/>
    <property type="evidence" value="ECO:0007669"/>
    <property type="project" value="InterPro"/>
</dbReference>
<dbReference type="SUPFAM" id="SSF51735">
    <property type="entry name" value="NAD(P)-binding Rossmann-fold domains"/>
    <property type="match status" value="1"/>
</dbReference>
<dbReference type="EMBL" id="NCSJ02000212">
    <property type="protein sequence ID" value="RFU27321.1"/>
    <property type="molecule type" value="Genomic_DNA"/>
</dbReference>
<dbReference type="PANTHER" id="PTHR42940:SF8">
    <property type="entry name" value="VACUOLAR PROTEIN SORTING-ASSOCIATED PROTEIN 11"/>
    <property type="match status" value="1"/>
</dbReference>
<keyword evidence="6" id="KW-0520">NAD</keyword>
<dbReference type="Pfam" id="PF00107">
    <property type="entry name" value="ADH_zinc_N"/>
    <property type="match status" value="1"/>
</dbReference>
<evidence type="ECO:0000256" key="6">
    <source>
        <dbReference type="ARBA" id="ARBA00023027"/>
    </source>
</evidence>
<comment type="similarity">
    <text evidence="2 7">Belongs to the zinc-containing alcohol dehydrogenase family.</text>
</comment>
<dbReference type="InterPro" id="IPR013149">
    <property type="entry name" value="ADH-like_C"/>
</dbReference>
<dbReference type="GO" id="GO:0005737">
    <property type="term" value="C:cytoplasm"/>
    <property type="evidence" value="ECO:0007669"/>
    <property type="project" value="TreeGrafter"/>
</dbReference>
<name>A0A3E2H1W3_SCYLI</name>
<dbReference type="FunFam" id="3.40.50.720:FF:000039">
    <property type="entry name" value="Alcohol dehydrogenase AdhP"/>
    <property type="match status" value="1"/>
</dbReference>
<feature type="non-terminal residue" evidence="9">
    <location>
        <position position="1"/>
    </location>
</feature>
<evidence type="ECO:0000256" key="2">
    <source>
        <dbReference type="ARBA" id="ARBA00008072"/>
    </source>
</evidence>